<dbReference type="Pfam" id="PF00270">
    <property type="entry name" value="DEAD"/>
    <property type="match status" value="1"/>
</dbReference>
<evidence type="ECO:0000256" key="1">
    <source>
        <dbReference type="ARBA" id="ARBA00012552"/>
    </source>
</evidence>
<evidence type="ECO:0000256" key="6">
    <source>
        <dbReference type="ARBA" id="ARBA00047984"/>
    </source>
</evidence>
<dbReference type="PROSITE" id="PS51192">
    <property type="entry name" value="HELICASE_ATP_BIND_1"/>
    <property type="match status" value="1"/>
</dbReference>
<dbReference type="InterPro" id="IPR014001">
    <property type="entry name" value="Helicase_ATP-bd"/>
</dbReference>
<feature type="domain" description="Helicase C-terminal" evidence="8">
    <location>
        <begin position="266"/>
        <end position="442"/>
    </location>
</feature>
<dbReference type="PROSITE" id="PS00690">
    <property type="entry name" value="DEAH_ATP_HELICASE"/>
    <property type="match status" value="1"/>
</dbReference>
<keyword evidence="10" id="KW-1185">Reference proteome</keyword>
<dbReference type="SMART" id="SM00487">
    <property type="entry name" value="DEXDc"/>
    <property type="match status" value="1"/>
</dbReference>
<dbReference type="PROSITE" id="PS51194">
    <property type="entry name" value="HELICASE_CTER"/>
    <property type="match status" value="1"/>
</dbReference>
<sequence length="661" mass="73220">MSQQFWKPGSEKPRILEDEEGGVVFFGPPLSSAASSSSRFGYASIGSQRQRLPVYKYRTAILYLVETHATTIIVGETGSGKTTQIPQYLKEAGWADGGRVIACTQPRRLAVQTVASRVAEEMDVKLGEEVGYAIRFEDVTNPAATMIKFLTDGVLLREIMNDPLLTKYSVIMVDEAHERSISTDILLGLLKKIQRRRPELRLIISSATIEAKSMSDFFQTSKKHRGPEDHDFVPRKVPAILSVEGRGFNVHIHYVVEPVSDYVQATVSTVLSIHDQEPAGDILVFLTGQDDIDAAIRLLAEEAHASRKISSGLIVLPLYSSLPRADQDLVFSPTPRGKRKVVISTNIAETSLTLEGVVYVVDSGFSKQQFYNPISDIENLVVAPISKASARQRAGRAGRVRPGKCYRLYTEEYFVNEMSSVGIPEMQRSKLVSCVIQLKALGIDNILGFDWPASPPPEAMIRALEVLYSLGVLDDDAKLTSPVGFQAAEIPLDPMISKMILSSNQLGCSDEIITIAAILSIQSIWVSGRGVQKELDEAKLRFAAAEGDHVTFLNVYKGFLQSGKSSQWCHKNYMNYQAMKKVIEIREQLRRTALRLGIVLKSCEGDMLAVRKAVTAGFFANASRLEVSDLIFHVSCQTRSMEYGHDIIFLHSSRKLNTLKQ</sequence>
<evidence type="ECO:0000259" key="7">
    <source>
        <dbReference type="PROSITE" id="PS51192"/>
    </source>
</evidence>
<dbReference type="SMART" id="SM00847">
    <property type="entry name" value="HA2"/>
    <property type="match status" value="1"/>
</dbReference>
<name>A0A8T2Z2I1_POPDE</name>
<keyword evidence="2" id="KW-0547">Nucleotide-binding</keyword>
<dbReference type="GO" id="GO:0003723">
    <property type="term" value="F:RNA binding"/>
    <property type="evidence" value="ECO:0007669"/>
    <property type="project" value="TreeGrafter"/>
</dbReference>
<dbReference type="CDD" id="cd17980">
    <property type="entry name" value="DEXHc_DHX35"/>
    <property type="match status" value="1"/>
</dbReference>
<evidence type="ECO:0000256" key="2">
    <source>
        <dbReference type="ARBA" id="ARBA00022741"/>
    </source>
</evidence>
<keyword evidence="5" id="KW-0067">ATP-binding</keyword>
<organism evidence="9 10">
    <name type="scientific">Populus deltoides</name>
    <name type="common">Eastern poplar</name>
    <name type="synonym">Eastern cottonwood</name>
    <dbReference type="NCBI Taxonomy" id="3696"/>
    <lineage>
        <taxon>Eukaryota</taxon>
        <taxon>Viridiplantae</taxon>
        <taxon>Streptophyta</taxon>
        <taxon>Embryophyta</taxon>
        <taxon>Tracheophyta</taxon>
        <taxon>Spermatophyta</taxon>
        <taxon>Magnoliopsida</taxon>
        <taxon>eudicotyledons</taxon>
        <taxon>Gunneridae</taxon>
        <taxon>Pentapetalae</taxon>
        <taxon>rosids</taxon>
        <taxon>fabids</taxon>
        <taxon>Malpighiales</taxon>
        <taxon>Salicaceae</taxon>
        <taxon>Saliceae</taxon>
        <taxon>Populus</taxon>
    </lineage>
</organism>
<reference evidence="9" key="1">
    <citation type="journal article" date="2021" name="J. Hered.">
        <title>Genome Assembly of Salicaceae Populus deltoides (Eastern Cottonwood) I-69 Based on Nanopore Sequencing and Hi-C Technologies.</title>
        <authorList>
            <person name="Bai S."/>
            <person name="Wu H."/>
            <person name="Zhang J."/>
            <person name="Pan Z."/>
            <person name="Zhao W."/>
            <person name="Li Z."/>
            <person name="Tong C."/>
        </authorList>
    </citation>
    <scope>NUCLEOTIDE SEQUENCE</scope>
    <source>
        <tissue evidence="9">Leaf</tissue>
    </source>
</reference>
<dbReference type="EC" id="3.6.4.13" evidence="1"/>
<evidence type="ECO:0000256" key="4">
    <source>
        <dbReference type="ARBA" id="ARBA00022806"/>
    </source>
</evidence>
<dbReference type="InterPro" id="IPR002464">
    <property type="entry name" value="DNA/RNA_helicase_DEAH_CS"/>
</dbReference>
<evidence type="ECO:0000313" key="10">
    <source>
        <dbReference type="Proteomes" id="UP000807159"/>
    </source>
</evidence>
<dbReference type="PANTHER" id="PTHR18934">
    <property type="entry name" value="ATP-DEPENDENT RNA HELICASE"/>
    <property type="match status" value="1"/>
</dbReference>
<dbReference type="GO" id="GO:0003724">
    <property type="term" value="F:RNA helicase activity"/>
    <property type="evidence" value="ECO:0007669"/>
    <property type="project" value="UniProtKB-EC"/>
</dbReference>
<evidence type="ECO:0000259" key="8">
    <source>
        <dbReference type="PROSITE" id="PS51194"/>
    </source>
</evidence>
<gene>
    <name evidence="9" type="ORF">H0E87_009088</name>
</gene>
<dbReference type="GO" id="GO:0005524">
    <property type="term" value="F:ATP binding"/>
    <property type="evidence" value="ECO:0007669"/>
    <property type="project" value="UniProtKB-KW"/>
</dbReference>
<dbReference type="FunFam" id="3.40.50.300:FF:000767">
    <property type="entry name" value="Putative ATP-dependent RNA helicase DHX35"/>
    <property type="match status" value="1"/>
</dbReference>
<dbReference type="CDD" id="cd18791">
    <property type="entry name" value="SF2_C_RHA"/>
    <property type="match status" value="1"/>
</dbReference>
<dbReference type="PANTHER" id="PTHR18934:SF136">
    <property type="entry name" value="ATP-DEPENDENT RNA HELICASE DHX35-RELATED"/>
    <property type="match status" value="1"/>
</dbReference>
<dbReference type="Pfam" id="PF00271">
    <property type="entry name" value="Helicase_C"/>
    <property type="match status" value="1"/>
</dbReference>
<keyword evidence="3" id="KW-0378">Hydrolase</keyword>
<dbReference type="EMBL" id="JACEGQ020000004">
    <property type="protein sequence ID" value="KAH8511774.1"/>
    <property type="molecule type" value="Genomic_DNA"/>
</dbReference>
<keyword evidence="4" id="KW-0347">Helicase</keyword>
<dbReference type="FunFam" id="3.40.50.300:FF:001326">
    <property type="entry name" value="Putative ATP-dependent RNA helicase DHX35"/>
    <property type="match status" value="1"/>
</dbReference>
<evidence type="ECO:0000256" key="5">
    <source>
        <dbReference type="ARBA" id="ARBA00022840"/>
    </source>
</evidence>
<dbReference type="SMART" id="SM00490">
    <property type="entry name" value="HELICc"/>
    <property type="match status" value="1"/>
</dbReference>
<protein>
    <recommendedName>
        <fullName evidence="1">RNA helicase</fullName>
        <ecNumber evidence="1">3.6.4.13</ecNumber>
    </recommendedName>
</protein>
<dbReference type="Pfam" id="PF21010">
    <property type="entry name" value="HA2_C"/>
    <property type="match status" value="1"/>
</dbReference>
<feature type="domain" description="Helicase ATP-binding" evidence="7">
    <location>
        <begin position="62"/>
        <end position="227"/>
    </location>
</feature>
<dbReference type="Gene3D" id="1.20.120.1080">
    <property type="match status" value="1"/>
</dbReference>
<dbReference type="Pfam" id="PF04408">
    <property type="entry name" value="WHD_HA2"/>
    <property type="match status" value="1"/>
</dbReference>
<dbReference type="GO" id="GO:0016787">
    <property type="term" value="F:hydrolase activity"/>
    <property type="evidence" value="ECO:0007669"/>
    <property type="project" value="UniProtKB-KW"/>
</dbReference>
<accession>A0A8T2Z2I1</accession>
<dbReference type="Gene3D" id="3.40.50.300">
    <property type="entry name" value="P-loop containing nucleotide triphosphate hydrolases"/>
    <property type="match status" value="2"/>
</dbReference>
<dbReference type="InterPro" id="IPR001650">
    <property type="entry name" value="Helicase_C-like"/>
</dbReference>
<evidence type="ECO:0000256" key="3">
    <source>
        <dbReference type="ARBA" id="ARBA00022801"/>
    </source>
</evidence>
<dbReference type="SUPFAM" id="SSF52540">
    <property type="entry name" value="P-loop containing nucleoside triphosphate hydrolases"/>
    <property type="match status" value="1"/>
</dbReference>
<dbReference type="InterPro" id="IPR027417">
    <property type="entry name" value="P-loop_NTPase"/>
</dbReference>
<comment type="catalytic activity">
    <reaction evidence="6">
        <text>ATP + H2O = ADP + phosphate + H(+)</text>
        <dbReference type="Rhea" id="RHEA:13065"/>
        <dbReference type="ChEBI" id="CHEBI:15377"/>
        <dbReference type="ChEBI" id="CHEBI:15378"/>
        <dbReference type="ChEBI" id="CHEBI:30616"/>
        <dbReference type="ChEBI" id="CHEBI:43474"/>
        <dbReference type="ChEBI" id="CHEBI:456216"/>
        <dbReference type="EC" id="3.6.4.13"/>
    </reaction>
</comment>
<evidence type="ECO:0000313" key="9">
    <source>
        <dbReference type="EMBL" id="KAH8511774.1"/>
    </source>
</evidence>
<dbReference type="Proteomes" id="UP000807159">
    <property type="component" value="Chromosome 4"/>
</dbReference>
<dbReference type="InterPro" id="IPR007502">
    <property type="entry name" value="Helicase-assoc_dom"/>
</dbReference>
<dbReference type="InterPro" id="IPR048333">
    <property type="entry name" value="HA2_WH"/>
</dbReference>
<dbReference type="InterPro" id="IPR011545">
    <property type="entry name" value="DEAD/DEAH_box_helicase_dom"/>
</dbReference>
<dbReference type="AlphaFoldDB" id="A0A8T2Z2I1"/>
<comment type="caution">
    <text evidence="9">The sequence shown here is derived from an EMBL/GenBank/DDBJ whole genome shotgun (WGS) entry which is preliminary data.</text>
</comment>
<proteinExistence type="predicted"/>